<dbReference type="RefSeq" id="WP_183386269.1">
    <property type="nucleotide sequence ID" value="NZ_JACHXM010000002.1"/>
</dbReference>
<protein>
    <recommendedName>
        <fullName evidence="1">RhsPI domain-containing protein</fullName>
    </recommendedName>
</protein>
<keyword evidence="3" id="KW-1185">Reference proteome</keyword>
<organism evidence="2 3">
    <name type="scientific">Halomonas organivorans</name>
    <dbReference type="NCBI Taxonomy" id="257772"/>
    <lineage>
        <taxon>Bacteria</taxon>
        <taxon>Pseudomonadati</taxon>
        <taxon>Pseudomonadota</taxon>
        <taxon>Gammaproteobacteria</taxon>
        <taxon>Oceanospirillales</taxon>
        <taxon>Halomonadaceae</taxon>
        <taxon>Halomonas</taxon>
    </lineage>
</organism>
<name>A0A7W5BVE0_9GAMM</name>
<accession>A0A7W5BVE0</accession>
<gene>
    <name evidence="2" type="ORF">FHR96_000699</name>
</gene>
<evidence type="ECO:0000259" key="1">
    <source>
        <dbReference type="Pfam" id="PF26352"/>
    </source>
</evidence>
<comment type="caution">
    <text evidence="2">The sequence shown here is derived from an EMBL/GenBank/DDBJ whole genome shotgun (WGS) entry which is preliminary data.</text>
</comment>
<feature type="domain" description="RhsPI" evidence="1">
    <location>
        <begin position="8"/>
        <end position="102"/>
    </location>
</feature>
<reference evidence="2 3" key="1">
    <citation type="submission" date="2020-08" db="EMBL/GenBank/DDBJ databases">
        <title>Genomic Encyclopedia of Type Strains, Phase III (KMG-III): the genomes of soil and plant-associated and newly described type strains.</title>
        <authorList>
            <person name="Whitman W."/>
        </authorList>
    </citation>
    <scope>NUCLEOTIDE SEQUENCE [LARGE SCALE GENOMIC DNA]</scope>
    <source>
        <strain evidence="2 3">CECT 5995</strain>
    </source>
</reference>
<dbReference type="EMBL" id="JACHXM010000002">
    <property type="protein sequence ID" value="MBB3139852.1"/>
    <property type="molecule type" value="Genomic_DNA"/>
</dbReference>
<dbReference type="Pfam" id="PF26352">
    <property type="entry name" value="RhsPI"/>
    <property type="match status" value="1"/>
</dbReference>
<sequence length="106" mass="12001">MDELSSLEGKSFQTRLFDSLEKAIPDSNLEIMEVFSIEKLEIIWENFHLYTSQSGIAPVAEFYGNMVLCLGCESKNLGKVCYFDFDFGCIELSDSLSEFSKSVQES</sequence>
<evidence type="ECO:0000313" key="3">
    <source>
        <dbReference type="Proteomes" id="UP000525987"/>
    </source>
</evidence>
<evidence type="ECO:0000313" key="2">
    <source>
        <dbReference type="EMBL" id="MBB3139852.1"/>
    </source>
</evidence>
<proteinExistence type="predicted"/>
<dbReference type="Proteomes" id="UP000525987">
    <property type="component" value="Unassembled WGS sequence"/>
</dbReference>
<dbReference type="InterPro" id="IPR058812">
    <property type="entry name" value="RhsPI"/>
</dbReference>
<dbReference type="AlphaFoldDB" id="A0A7W5BVE0"/>